<dbReference type="Pfam" id="PF07727">
    <property type="entry name" value="RVT_2"/>
    <property type="match status" value="1"/>
</dbReference>
<dbReference type="EMBL" id="BKCJ010314002">
    <property type="protein sequence ID" value="GEZ71668.1"/>
    <property type="molecule type" value="Genomic_DNA"/>
</dbReference>
<dbReference type="InterPro" id="IPR013103">
    <property type="entry name" value="RVT_2"/>
</dbReference>
<comment type="caution">
    <text evidence="2">The sequence shown here is derived from an EMBL/GenBank/DDBJ whole genome shotgun (WGS) entry which is preliminary data.</text>
</comment>
<protein>
    <submittedName>
        <fullName evidence="2">Retrotransposon protein, putative, Ty1-copia subclass</fullName>
    </submittedName>
</protein>
<dbReference type="SUPFAM" id="SSF56672">
    <property type="entry name" value="DNA/RNA polymerases"/>
    <property type="match status" value="1"/>
</dbReference>
<accession>A0A699IJP0</accession>
<dbReference type="InterPro" id="IPR043502">
    <property type="entry name" value="DNA/RNA_pol_sf"/>
</dbReference>
<name>A0A699IJP0_TANCI</name>
<evidence type="ECO:0000259" key="1">
    <source>
        <dbReference type="Pfam" id="PF07727"/>
    </source>
</evidence>
<feature type="domain" description="Reverse transcriptase Ty1/copia-type" evidence="1">
    <location>
        <begin position="39"/>
        <end position="269"/>
    </location>
</feature>
<reference evidence="2" key="1">
    <citation type="journal article" date="2019" name="Sci. Rep.">
        <title>Draft genome of Tanacetum cinerariifolium, the natural source of mosquito coil.</title>
        <authorList>
            <person name="Yamashiro T."/>
            <person name="Shiraishi A."/>
            <person name="Satake H."/>
            <person name="Nakayama K."/>
        </authorList>
    </citation>
    <scope>NUCLEOTIDE SEQUENCE</scope>
</reference>
<proteinExistence type="predicted"/>
<evidence type="ECO:0000313" key="2">
    <source>
        <dbReference type="EMBL" id="GEZ71668.1"/>
    </source>
</evidence>
<dbReference type="AlphaFoldDB" id="A0A699IJP0"/>
<sequence>MTYIFNKEPQTYKAAMESSEAPYWKEAIQSEINSIVHKNTWKLIDIPLRHKPIGHKWIFKKKLRPDGTIEKYKARLVAKGYCQKEGQDFFDTYSLVTRITSIRILIAITAIHNLIIHQIDVKTAFLNGELDEEIYIQQHKGFVVKGQDHKVCKLVKSLYGLKQTPKQWHEKFDNTLLTNGFQITNCHKYVYVKQYKNSFVIICLYVDGMLIMGTNMDVINQIEKMLHSLFDMKDMREANVILSIRTQKNSNGYILTQSHYIEKTLKNFGTMMIDQL</sequence>
<gene>
    <name evidence="2" type="ORF">Tci_543641</name>
</gene>
<organism evidence="2">
    <name type="scientific">Tanacetum cinerariifolium</name>
    <name type="common">Dalmatian daisy</name>
    <name type="synonym">Chrysanthemum cinerariifolium</name>
    <dbReference type="NCBI Taxonomy" id="118510"/>
    <lineage>
        <taxon>Eukaryota</taxon>
        <taxon>Viridiplantae</taxon>
        <taxon>Streptophyta</taxon>
        <taxon>Embryophyta</taxon>
        <taxon>Tracheophyta</taxon>
        <taxon>Spermatophyta</taxon>
        <taxon>Magnoliopsida</taxon>
        <taxon>eudicotyledons</taxon>
        <taxon>Gunneridae</taxon>
        <taxon>Pentapetalae</taxon>
        <taxon>asterids</taxon>
        <taxon>campanulids</taxon>
        <taxon>Asterales</taxon>
        <taxon>Asteraceae</taxon>
        <taxon>Asteroideae</taxon>
        <taxon>Anthemideae</taxon>
        <taxon>Anthemidinae</taxon>
        <taxon>Tanacetum</taxon>
    </lineage>
</organism>